<dbReference type="InterPro" id="IPR041484">
    <property type="entry name" value="TetR_C_25"/>
</dbReference>
<name>A0ABS3UNQ9_9ACTN</name>
<gene>
    <name evidence="4" type="ORF">J5X75_21640</name>
</gene>
<dbReference type="Gene3D" id="1.10.357.10">
    <property type="entry name" value="Tetracycline Repressor, domain 2"/>
    <property type="match status" value="1"/>
</dbReference>
<keyword evidence="5" id="KW-1185">Reference proteome</keyword>
<dbReference type="Pfam" id="PF00440">
    <property type="entry name" value="TetR_N"/>
    <property type="match status" value="1"/>
</dbReference>
<dbReference type="InterPro" id="IPR001647">
    <property type="entry name" value="HTH_TetR"/>
</dbReference>
<protein>
    <submittedName>
        <fullName evidence="4">TetR/AcrR family transcriptional regulator</fullName>
    </submittedName>
</protein>
<evidence type="ECO:0000313" key="4">
    <source>
        <dbReference type="EMBL" id="MBO3740111.1"/>
    </source>
</evidence>
<evidence type="ECO:0000259" key="3">
    <source>
        <dbReference type="PROSITE" id="PS50977"/>
    </source>
</evidence>
<evidence type="ECO:0000256" key="2">
    <source>
        <dbReference type="PROSITE-ProRule" id="PRU00335"/>
    </source>
</evidence>
<dbReference type="RefSeq" id="WP_208469277.1">
    <property type="nucleotide sequence ID" value="NZ_JAGFNS010000013.1"/>
</dbReference>
<dbReference type="Proteomes" id="UP000679690">
    <property type="component" value="Unassembled WGS sequence"/>
</dbReference>
<sequence>MSSGSDLTARARIREAAITLFAERGVASASIRDIAQAAGVSSGLLRHHFGSKEGLRDACDEWAMSRIIQIQMRFTELGTFGPIDPEFLVLQRYLVRSLMDGSPRGMAMFTQAVEHGEQWLAGTSLESKDPRAFAAVLGAMKLGMFVMRDQLTAVLGEDAGELPGYLRMIRASVEIFTQPLLTREQADQALEALDRLGDS</sequence>
<dbReference type="EMBL" id="JAGFNS010000013">
    <property type="protein sequence ID" value="MBO3740111.1"/>
    <property type="molecule type" value="Genomic_DNA"/>
</dbReference>
<reference evidence="4 5" key="1">
    <citation type="submission" date="2021-03" db="EMBL/GenBank/DDBJ databases">
        <title>Actinoplanes flavus sp. nov., a novel actinomycete isolated from Coconut Palm rhizosphere soil.</title>
        <authorList>
            <person name="Luo X."/>
        </authorList>
    </citation>
    <scope>NUCLEOTIDE SEQUENCE [LARGE SCALE GENOMIC DNA]</scope>
    <source>
        <strain evidence="4 5">NEAU-H7</strain>
    </source>
</reference>
<dbReference type="PANTHER" id="PTHR30055:SF146">
    <property type="entry name" value="HTH-TYPE TRANSCRIPTIONAL DUAL REGULATOR CECR"/>
    <property type="match status" value="1"/>
</dbReference>
<accession>A0ABS3UNQ9</accession>
<dbReference type="Pfam" id="PF17933">
    <property type="entry name" value="TetR_C_25"/>
    <property type="match status" value="1"/>
</dbReference>
<keyword evidence="1 2" id="KW-0238">DNA-binding</keyword>
<dbReference type="InterPro" id="IPR009057">
    <property type="entry name" value="Homeodomain-like_sf"/>
</dbReference>
<dbReference type="PANTHER" id="PTHR30055">
    <property type="entry name" value="HTH-TYPE TRANSCRIPTIONAL REGULATOR RUTR"/>
    <property type="match status" value="1"/>
</dbReference>
<dbReference type="PROSITE" id="PS01081">
    <property type="entry name" value="HTH_TETR_1"/>
    <property type="match status" value="1"/>
</dbReference>
<dbReference type="PRINTS" id="PR00455">
    <property type="entry name" value="HTHTETR"/>
</dbReference>
<comment type="caution">
    <text evidence="4">The sequence shown here is derived from an EMBL/GenBank/DDBJ whole genome shotgun (WGS) entry which is preliminary data.</text>
</comment>
<evidence type="ECO:0000313" key="5">
    <source>
        <dbReference type="Proteomes" id="UP000679690"/>
    </source>
</evidence>
<dbReference type="SUPFAM" id="SSF46689">
    <property type="entry name" value="Homeodomain-like"/>
    <property type="match status" value="1"/>
</dbReference>
<dbReference type="InterPro" id="IPR050109">
    <property type="entry name" value="HTH-type_TetR-like_transc_reg"/>
</dbReference>
<evidence type="ECO:0000256" key="1">
    <source>
        <dbReference type="ARBA" id="ARBA00023125"/>
    </source>
</evidence>
<feature type="domain" description="HTH tetR-type" evidence="3">
    <location>
        <begin position="7"/>
        <end position="67"/>
    </location>
</feature>
<feature type="DNA-binding region" description="H-T-H motif" evidence="2">
    <location>
        <begin position="30"/>
        <end position="49"/>
    </location>
</feature>
<dbReference type="PROSITE" id="PS50977">
    <property type="entry name" value="HTH_TETR_2"/>
    <property type="match status" value="1"/>
</dbReference>
<dbReference type="InterPro" id="IPR023772">
    <property type="entry name" value="DNA-bd_HTH_TetR-type_CS"/>
</dbReference>
<proteinExistence type="predicted"/>
<organism evidence="4 5">
    <name type="scientific">Actinoplanes flavus</name>
    <dbReference type="NCBI Taxonomy" id="2820290"/>
    <lineage>
        <taxon>Bacteria</taxon>
        <taxon>Bacillati</taxon>
        <taxon>Actinomycetota</taxon>
        <taxon>Actinomycetes</taxon>
        <taxon>Micromonosporales</taxon>
        <taxon>Micromonosporaceae</taxon>
        <taxon>Actinoplanes</taxon>
    </lineage>
</organism>